<dbReference type="eggNOG" id="ENOG502S7TR">
    <property type="taxonomic scope" value="Eukaryota"/>
</dbReference>
<evidence type="ECO:0000256" key="6">
    <source>
        <dbReference type="ARBA" id="ARBA00029445"/>
    </source>
</evidence>
<dbReference type="KEGG" id="cqu:CpipJ_CPIJ010854"/>
<evidence type="ECO:0000313" key="9">
    <source>
        <dbReference type="EnsemblMetazoa" id="CPIJ010854-PA"/>
    </source>
</evidence>
<dbReference type="AlphaFoldDB" id="B0WWD9"/>
<dbReference type="InParanoid" id="B0WWD9"/>
<evidence type="ECO:0000256" key="5">
    <source>
        <dbReference type="ARBA" id="ARBA00023180"/>
    </source>
</evidence>
<sequence>MSLSSSLSPPSGFMLVCLAVGGGRDAGSTTRSLRYVGQCSAGTLPVAWIDEGPGPPRCPPPCKASTSNSKNSSPKANNIDNTKYNMENRLNDKQQCLDYLGDNEELSPAQICKNSSQRSIETKLRALRLRHCCERTVGSALHNAALEAVLGGGSDCERMLGDLLETDSLAARITCEFTEVLVRYDCGQPYSIIHHCEDCRFIRPTQQERLPPKTGIWHDLFVKKNALESVSSEMHSDFLLKLCEADADSG</sequence>
<dbReference type="EMBL" id="DS232144">
    <property type="protein sequence ID" value="EDS36031.1"/>
    <property type="molecule type" value="Genomic_DNA"/>
</dbReference>
<evidence type="ECO:0000256" key="7">
    <source>
        <dbReference type="SAM" id="MobiDB-lite"/>
    </source>
</evidence>
<proteinExistence type="inferred from homology"/>
<feature type="region of interest" description="Disordered" evidence="7">
    <location>
        <begin position="58"/>
        <end position="81"/>
    </location>
</feature>
<evidence type="ECO:0000256" key="2">
    <source>
        <dbReference type="ARBA" id="ARBA00022692"/>
    </source>
</evidence>
<keyword evidence="5" id="KW-0325">Glycoprotein</keyword>
<dbReference type="OMA" id="NCCERSA"/>
<reference evidence="8" key="1">
    <citation type="submission" date="2007-03" db="EMBL/GenBank/DDBJ databases">
        <title>Annotation of Culex pipiens quinquefasciatus.</title>
        <authorList>
            <consortium name="The Broad Institute Genome Sequencing Platform"/>
            <person name="Atkinson P.W."/>
            <person name="Hemingway J."/>
            <person name="Christensen B.M."/>
            <person name="Higgs S."/>
            <person name="Kodira C."/>
            <person name="Hannick L."/>
            <person name="Megy K."/>
            <person name="O'Leary S."/>
            <person name="Pearson M."/>
            <person name="Haas B.J."/>
            <person name="Mauceli E."/>
            <person name="Wortman J.R."/>
            <person name="Lee N.H."/>
            <person name="Guigo R."/>
            <person name="Stanke M."/>
            <person name="Alvarado L."/>
            <person name="Amedeo P."/>
            <person name="Antoine C.H."/>
            <person name="Arensburger P."/>
            <person name="Bidwell S.L."/>
            <person name="Crawford M."/>
            <person name="Camaro F."/>
            <person name="Devon K."/>
            <person name="Engels R."/>
            <person name="Hammond M."/>
            <person name="Howarth C."/>
            <person name="Koehrsen M."/>
            <person name="Lawson D."/>
            <person name="Montgomery P."/>
            <person name="Nene V."/>
            <person name="Nusbaum C."/>
            <person name="Puiu D."/>
            <person name="Romero-Severson J."/>
            <person name="Severson D.W."/>
            <person name="Shumway M."/>
            <person name="Sisk P."/>
            <person name="Stolte C."/>
            <person name="Zeng Q."/>
            <person name="Eisenstadt E."/>
            <person name="Fraser-Liggett C."/>
            <person name="Strausberg R."/>
            <person name="Galagan J."/>
            <person name="Birren B."/>
            <person name="Collins F.H."/>
        </authorList>
    </citation>
    <scope>NUCLEOTIDE SEQUENCE [LARGE SCALE GENOMIC DNA]</scope>
    <source>
        <strain evidence="8">JHB</strain>
    </source>
</reference>
<evidence type="ECO:0000256" key="1">
    <source>
        <dbReference type="ARBA" id="ARBA00004141"/>
    </source>
</evidence>
<dbReference type="PANTHER" id="PTHR15819:SF11">
    <property type="entry name" value="MID1, ISOFORM A"/>
    <property type="match status" value="1"/>
</dbReference>
<evidence type="ECO:0000256" key="3">
    <source>
        <dbReference type="ARBA" id="ARBA00022989"/>
    </source>
</evidence>
<dbReference type="VEuPathDB" id="VectorBase:CPIJ010854"/>
<name>B0WWD9_CULQU</name>
<gene>
    <name evidence="9" type="primary">6044165</name>
    <name evidence="8" type="ORF">CpipJ_CPIJ010854</name>
</gene>
<dbReference type="EnsemblMetazoa" id="CPIJ010854-RA">
    <property type="protein sequence ID" value="CPIJ010854-PA"/>
    <property type="gene ID" value="CPIJ010854"/>
</dbReference>
<keyword evidence="3" id="KW-1133">Transmembrane helix</keyword>
<dbReference type="GO" id="GO:0015275">
    <property type="term" value="F:stretch-activated, monoatomic cation-selective, calcium channel activity"/>
    <property type="evidence" value="ECO:0007669"/>
    <property type="project" value="TreeGrafter"/>
</dbReference>
<feature type="compositionally biased region" description="Low complexity" evidence="7">
    <location>
        <begin position="63"/>
        <end position="78"/>
    </location>
</feature>
<dbReference type="OrthoDB" id="10047996at2759"/>
<keyword evidence="2" id="KW-0812">Transmembrane</keyword>
<keyword evidence="4" id="KW-0472">Membrane</keyword>
<reference evidence="9" key="2">
    <citation type="submission" date="2021-02" db="UniProtKB">
        <authorList>
            <consortium name="EnsemblMetazoa"/>
        </authorList>
    </citation>
    <scope>IDENTIFICATION</scope>
    <source>
        <strain evidence="9">JHB</strain>
    </source>
</reference>
<comment type="subcellular location">
    <subcellularLocation>
        <location evidence="1">Membrane</location>
        <topology evidence="1">Multi-pass membrane protein</topology>
    </subcellularLocation>
</comment>
<dbReference type="InterPro" id="IPR055288">
    <property type="entry name" value="NALCN_aux_factor_1/2"/>
</dbReference>
<keyword evidence="10" id="KW-1185">Reference proteome</keyword>
<dbReference type="VEuPathDB" id="VectorBase:CQUJHB000386"/>
<comment type="similarity">
    <text evidence="6">Belongs to the NALF family.</text>
</comment>
<organism>
    <name type="scientific">Culex quinquefasciatus</name>
    <name type="common">Southern house mosquito</name>
    <name type="synonym">Culex pungens</name>
    <dbReference type="NCBI Taxonomy" id="7176"/>
    <lineage>
        <taxon>Eukaryota</taxon>
        <taxon>Metazoa</taxon>
        <taxon>Ecdysozoa</taxon>
        <taxon>Arthropoda</taxon>
        <taxon>Hexapoda</taxon>
        <taxon>Insecta</taxon>
        <taxon>Pterygota</taxon>
        <taxon>Neoptera</taxon>
        <taxon>Endopterygota</taxon>
        <taxon>Diptera</taxon>
        <taxon>Nematocera</taxon>
        <taxon>Culicoidea</taxon>
        <taxon>Culicidae</taxon>
        <taxon>Culicinae</taxon>
        <taxon>Culicini</taxon>
        <taxon>Culex</taxon>
        <taxon>Culex</taxon>
    </lineage>
</organism>
<evidence type="ECO:0000313" key="10">
    <source>
        <dbReference type="Proteomes" id="UP000002320"/>
    </source>
</evidence>
<evidence type="ECO:0000256" key="4">
    <source>
        <dbReference type="ARBA" id="ARBA00023136"/>
    </source>
</evidence>
<dbReference type="GO" id="GO:0098703">
    <property type="term" value="P:calcium ion import across plasma membrane"/>
    <property type="evidence" value="ECO:0007669"/>
    <property type="project" value="TreeGrafter"/>
</dbReference>
<dbReference type="STRING" id="7176.B0WWD9"/>
<dbReference type="GO" id="GO:0005886">
    <property type="term" value="C:plasma membrane"/>
    <property type="evidence" value="ECO:0007669"/>
    <property type="project" value="TreeGrafter"/>
</dbReference>
<accession>B0WWD9</accession>
<protein>
    <submittedName>
        <fullName evidence="8 9">Uncharacterized protein</fullName>
    </submittedName>
</protein>
<dbReference type="HOGENOM" id="CLU_1112256_0_0_1"/>
<dbReference type="Proteomes" id="UP000002320">
    <property type="component" value="Unassembled WGS sequence"/>
</dbReference>
<dbReference type="PANTHER" id="PTHR15819">
    <property type="entry name" value="TRANSMEMBRANE PROTEIN FAM155"/>
    <property type="match status" value="1"/>
</dbReference>
<evidence type="ECO:0000313" key="8">
    <source>
        <dbReference type="EMBL" id="EDS36031.1"/>
    </source>
</evidence>